<dbReference type="RefSeq" id="WP_179357978.1">
    <property type="nucleotide sequence ID" value="NZ_CP058627.1"/>
</dbReference>
<organism evidence="1 2">
    <name type="scientific">Chitinibacter bivalviorum</name>
    <dbReference type="NCBI Taxonomy" id="2739434"/>
    <lineage>
        <taxon>Bacteria</taxon>
        <taxon>Pseudomonadati</taxon>
        <taxon>Pseudomonadota</taxon>
        <taxon>Betaproteobacteria</taxon>
        <taxon>Neisseriales</taxon>
        <taxon>Chitinibacteraceae</taxon>
        <taxon>Chitinibacter</taxon>
    </lineage>
</organism>
<name>A0A7H9BI68_9NEIS</name>
<accession>A0A7H9BI68</accession>
<evidence type="ECO:0000313" key="1">
    <source>
        <dbReference type="EMBL" id="QLG87898.1"/>
    </source>
</evidence>
<reference evidence="1 2" key="1">
    <citation type="submission" date="2020-07" db="EMBL/GenBank/DDBJ databases">
        <title>Complete genome sequence of Chitinibacter sp. 2T18.</title>
        <authorList>
            <person name="Bae J.-W."/>
            <person name="Choi J.-W."/>
        </authorList>
    </citation>
    <scope>NUCLEOTIDE SEQUENCE [LARGE SCALE GENOMIC DNA]</scope>
    <source>
        <strain evidence="1 2">2T18</strain>
    </source>
</reference>
<gene>
    <name evidence="1" type="ORF">HQ393_06280</name>
</gene>
<dbReference type="AlphaFoldDB" id="A0A7H9BI68"/>
<proteinExistence type="predicted"/>
<dbReference type="Proteomes" id="UP000509597">
    <property type="component" value="Chromosome"/>
</dbReference>
<dbReference type="EMBL" id="CP058627">
    <property type="protein sequence ID" value="QLG87898.1"/>
    <property type="molecule type" value="Genomic_DNA"/>
</dbReference>
<dbReference type="KEGG" id="chiz:HQ393_06280"/>
<sequence length="63" mass="7406">MSLPSTFKTSRQRRSLEEAQRNMEIAVMGTYRKQFETKRQIRNALADLAAERAEKSLDYLEQL</sequence>
<evidence type="ECO:0000313" key="2">
    <source>
        <dbReference type="Proteomes" id="UP000509597"/>
    </source>
</evidence>
<protein>
    <submittedName>
        <fullName evidence="1">Uncharacterized protein</fullName>
    </submittedName>
</protein>
<keyword evidence="2" id="KW-1185">Reference proteome</keyword>